<proteinExistence type="predicted"/>
<feature type="compositionally biased region" description="Basic and acidic residues" evidence="1">
    <location>
        <begin position="47"/>
        <end position="62"/>
    </location>
</feature>
<dbReference type="EMBL" id="AP027731">
    <property type="protein sequence ID" value="BDZ46073.1"/>
    <property type="molecule type" value="Genomic_DNA"/>
</dbReference>
<evidence type="ECO:0000256" key="1">
    <source>
        <dbReference type="SAM" id="MobiDB-lite"/>
    </source>
</evidence>
<dbReference type="Proteomes" id="UP001321498">
    <property type="component" value="Chromosome"/>
</dbReference>
<organism evidence="2 3">
    <name type="scientific">Naasia aerilata</name>
    <dbReference type="NCBI Taxonomy" id="1162966"/>
    <lineage>
        <taxon>Bacteria</taxon>
        <taxon>Bacillati</taxon>
        <taxon>Actinomycetota</taxon>
        <taxon>Actinomycetes</taxon>
        <taxon>Micrococcales</taxon>
        <taxon>Microbacteriaceae</taxon>
        <taxon>Naasia</taxon>
    </lineage>
</organism>
<keyword evidence="3" id="KW-1185">Reference proteome</keyword>
<evidence type="ECO:0000313" key="2">
    <source>
        <dbReference type="EMBL" id="BDZ46073.1"/>
    </source>
</evidence>
<protein>
    <submittedName>
        <fullName evidence="2">Uncharacterized protein</fullName>
    </submittedName>
</protein>
<sequence>MRGTGAAARGSQPGDEHATGIEEDGVGLGISAVDGEEHASMLPPLRRPPDHIEENRPRRAADPLRSARGSRLLGDSASTTGQAEVRLQEQGGSGGDERLWRARTAGPTVEAERGGAA</sequence>
<reference evidence="3" key="1">
    <citation type="journal article" date="2019" name="Int. J. Syst. Evol. Microbiol.">
        <title>The Global Catalogue of Microorganisms (GCM) 10K type strain sequencing project: providing services to taxonomists for standard genome sequencing and annotation.</title>
        <authorList>
            <consortium name="The Broad Institute Genomics Platform"/>
            <consortium name="The Broad Institute Genome Sequencing Center for Infectious Disease"/>
            <person name="Wu L."/>
            <person name="Ma J."/>
        </authorList>
    </citation>
    <scope>NUCLEOTIDE SEQUENCE [LARGE SCALE GENOMIC DNA]</scope>
    <source>
        <strain evidence="3">NBRC 108725</strain>
    </source>
</reference>
<name>A0ABM8GCT3_9MICO</name>
<feature type="region of interest" description="Disordered" evidence="1">
    <location>
        <begin position="1"/>
        <end position="117"/>
    </location>
</feature>
<evidence type="ECO:0000313" key="3">
    <source>
        <dbReference type="Proteomes" id="UP001321498"/>
    </source>
</evidence>
<accession>A0ABM8GCT3</accession>
<gene>
    <name evidence="2" type="ORF">GCM10025866_19820</name>
</gene>